<comment type="caution">
    <text evidence="1">The sequence shown here is derived from an EMBL/GenBank/DDBJ whole genome shotgun (WGS) entry which is preliminary data.</text>
</comment>
<evidence type="ECO:0000313" key="2">
    <source>
        <dbReference type="Proteomes" id="UP000018890"/>
    </source>
</evidence>
<proteinExistence type="predicted"/>
<evidence type="ECO:0000313" key="1">
    <source>
        <dbReference type="EMBL" id="GAE26530.1"/>
    </source>
</evidence>
<organism evidence="1 2">
    <name type="scientific">Halalkalibacter wakoensis JCM 9140</name>
    <dbReference type="NCBI Taxonomy" id="1236970"/>
    <lineage>
        <taxon>Bacteria</taxon>
        <taxon>Bacillati</taxon>
        <taxon>Bacillota</taxon>
        <taxon>Bacilli</taxon>
        <taxon>Bacillales</taxon>
        <taxon>Bacillaceae</taxon>
        <taxon>Halalkalibacter</taxon>
    </lineage>
</organism>
<reference evidence="1" key="1">
    <citation type="journal article" date="2014" name="Genome Announc.">
        <title>Draft Genome Sequences of Three Alkaliphilic Bacillus Strains, Bacillus wakoensis JCM 9140T, Bacillus akibai JCM 9157T, and Bacillus hemicellulosilyticus JCM 9152T.</title>
        <authorList>
            <person name="Yuki M."/>
            <person name="Oshima K."/>
            <person name="Suda W."/>
            <person name="Oshida Y."/>
            <person name="Kitamura K."/>
            <person name="Iida T."/>
            <person name="Hattori M."/>
            <person name="Ohkuma M."/>
        </authorList>
    </citation>
    <scope>NUCLEOTIDE SEQUENCE [LARGE SCALE GENOMIC DNA]</scope>
    <source>
        <strain evidence="1">JCM 9140</strain>
    </source>
</reference>
<sequence length="76" mass="8954">MEVISNLSSEYETKKITITKNEEFQLIDKWMKWADICWFEWCDELVIYGSSQSIAKRKKLSAGCIVMKLSQDFPIK</sequence>
<name>W4Q3K7_9BACI</name>
<accession>W4Q3K7</accession>
<dbReference type="GO" id="GO:0016740">
    <property type="term" value="F:transferase activity"/>
    <property type="evidence" value="ECO:0007669"/>
    <property type="project" value="UniProtKB-KW"/>
</dbReference>
<dbReference type="AlphaFoldDB" id="W4Q3K7"/>
<dbReference type="STRING" id="1236970.JCM9140_2609"/>
<keyword evidence="2" id="KW-1185">Reference proteome</keyword>
<keyword evidence="1" id="KW-0808">Transferase</keyword>
<dbReference type="EMBL" id="BAUT01000026">
    <property type="protein sequence ID" value="GAE26530.1"/>
    <property type="molecule type" value="Genomic_DNA"/>
</dbReference>
<dbReference type="Proteomes" id="UP000018890">
    <property type="component" value="Unassembled WGS sequence"/>
</dbReference>
<protein>
    <submittedName>
        <fullName evidence="1">Glycosyltransferase</fullName>
    </submittedName>
</protein>
<gene>
    <name evidence="1" type="ORF">JCM9140_2609</name>
</gene>